<feature type="region of interest" description="Disordered" evidence="1">
    <location>
        <begin position="61"/>
        <end position="92"/>
    </location>
</feature>
<feature type="region of interest" description="Disordered" evidence="1">
    <location>
        <begin position="160"/>
        <end position="245"/>
    </location>
</feature>
<evidence type="ECO:0000313" key="3">
    <source>
        <dbReference type="EMBL" id="CAE0803779.1"/>
    </source>
</evidence>
<dbReference type="CDD" id="cd22997">
    <property type="entry name" value="GT_LH"/>
    <property type="match status" value="1"/>
</dbReference>
<evidence type="ECO:0000259" key="2">
    <source>
        <dbReference type="Pfam" id="PF25342"/>
    </source>
</evidence>
<organism evidence="3">
    <name type="scientific">Eutreptiella gymnastica</name>
    <dbReference type="NCBI Taxonomy" id="73025"/>
    <lineage>
        <taxon>Eukaryota</taxon>
        <taxon>Discoba</taxon>
        <taxon>Euglenozoa</taxon>
        <taxon>Euglenida</taxon>
        <taxon>Spirocuta</taxon>
        <taxon>Euglenophyceae</taxon>
        <taxon>Eutreptiales</taxon>
        <taxon>Eutreptiaceae</taxon>
        <taxon>Eutreptiella</taxon>
    </lineage>
</organism>
<accession>A0A7S4CQT6</accession>
<feature type="domain" description="PLOD1-3-like GT" evidence="2">
    <location>
        <begin position="365"/>
        <end position="541"/>
    </location>
</feature>
<name>A0A7S4CQT6_9EUGL</name>
<feature type="compositionally biased region" description="Low complexity" evidence="1">
    <location>
        <begin position="189"/>
        <end position="230"/>
    </location>
</feature>
<evidence type="ECO:0000256" key="1">
    <source>
        <dbReference type="SAM" id="MobiDB-lite"/>
    </source>
</evidence>
<protein>
    <recommendedName>
        <fullName evidence="2">PLOD1-3-like GT domain-containing protein</fullName>
    </recommendedName>
</protein>
<dbReference type="Pfam" id="PF25342">
    <property type="entry name" value="GT_PLOD"/>
    <property type="match status" value="1"/>
</dbReference>
<feature type="compositionally biased region" description="Low complexity" evidence="1">
    <location>
        <begin position="160"/>
        <end position="179"/>
    </location>
</feature>
<sequence>MVAAATETADTRDKRAVKLSLKVAHEATDARDKAVVAQEAAVAAGMVAVDRAPLQEIDLNELGPPEQKAPQTTDATAPLTGAVKQNGPEEVPVDEVVEEPSEQQIADAVAAAAEKAADQSDRAAAAAAAAASPVALAANVAAKREKPAEQAPLTPAAQVMPAAEAAPAAPPAERAVEPAAEPPAEKSAEPATAPEKAAKRPAGAAETAAAPVEKAAELAAAPAEKAAEPAAPVPVTPHSSQKASELAIAPTGSATAAVAEKAAEQAAATPAAEKAVHHPGAASVASKKDAQNGPPIYFLQFEGPPGLNRTEDGKWSIKSPVFCLSLLTAAYHKVDLHIIGPGRVLQDQKAGKGPALLQYISKIPDGSLVIFYDAQDVFVLHNTAAILEVARGFDLTDTIVFGAERNCWEYANCSTYPEAPTSYRFVNSGALLAKNGPHFRGFIEAWVKCIMEGIDDQNCVHLFYHKHPQGDRYRTGTSFNIVLDHHCKLFQSGWGSKLEGGPKDNRSYALDGDRPWVDNHVLTNPETNTQPCFVHFNGGKQYMGWYHELLFPEMSWTNPRIKTAQFMVWGHKTEAPELCQR</sequence>
<reference evidence="3" key="1">
    <citation type="submission" date="2021-01" db="EMBL/GenBank/DDBJ databases">
        <authorList>
            <person name="Corre E."/>
            <person name="Pelletier E."/>
            <person name="Niang G."/>
            <person name="Scheremetjew M."/>
            <person name="Finn R."/>
            <person name="Kale V."/>
            <person name="Holt S."/>
            <person name="Cochrane G."/>
            <person name="Meng A."/>
            <person name="Brown T."/>
            <person name="Cohen L."/>
        </authorList>
    </citation>
    <scope>NUCLEOTIDE SEQUENCE</scope>
    <source>
        <strain evidence="3">CCMP1594</strain>
    </source>
</reference>
<dbReference type="EMBL" id="HBJA01043341">
    <property type="protein sequence ID" value="CAE0803779.1"/>
    <property type="molecule type" value="Transcribed_RNA"/>
</dbReference>
<dbReference type="AlphaFoldDB" id="A0A7S4CQT6"/>
<proteinExistence type="predicted"/>
<feature type="region of interest" description="Disordered" evidence="1">
    <location>
        <begin position="269"/>
        <end position="289"/>
    </location>
</feature>
<gene>
    <name evidence="3" type="ORF">EGYM00163_LOCUS14903</name>
</gene>
<dbReference type="InterPro" id="IPR057589">
    <property type="entry name" value="GT_PLOD"/>
</dbReference>